<feature type="compositionally biased region" description="Acidic residues" evidence="1">
    <location>
        <begin position="180"/>
        <end position="214"/>
    </location>
</feature>
<name>A0A0C9XND1_9AGAR</name>
<feature type="region of interest" description="Disordered" evidence="1">
    <location>
        <begin position="165"/>
        <end position="236"/>
    </location>
</feature>
<dbReference type="OrthoDB" id="5569250at2759"/>
<protein>
    <submittedName>
        <fullName evidence="2">Uncharacterized protein</fullName>
    </submittedName>
</protein>
<dbReference type="HOGENOM" id="CLU_512945_0_0_1"/>
<evidence type="ECO:0000313" key="2">
    <source>
        <dbReference type="EMBL" id="KIJ97492.1"/>
    </source>
</evidence>
<dbReference type="Proteomes" id="UP000054477">
    <property type="component" value="Unassembled WGS sequence"/>
</dbReference>
<keyword evidence="3" id="KW-1185">Reference proteome</keyword>
<dbReference type="AlphaFoldDB" id="A0A0C9XND1"/>
<feature type="compositionally biased region" description="Basic and acidic residues" evidence="1">
    <location>
        <begin position="165"/>
        <end position="179"/>
    </location>
</feature>
<accession>A0A0C9XND1</accession>
<reference evidence="2 3" key="1">
    <citation type="submission" date="2014-04" db="EMBL/GenBank/DDBJ databases">
        <authorList>
            <consortium name="DOE Joint Genome Institute"/>
            <person name="Kuo A."/>
            <person name="Kohler A."/>
            <person name="Nagy L.G."/>
            <person name="Floudas D."/>
            <person name="Copeland A."/>
            <person name="Barry K.W."/>
            <person name="Cichocki N."/>
            <person name="Veneault-Fourrey C."/>
            <person name="LaButti K."/>
            <person name="Lindquist E.A."/>
            <person name="Lipzen A."/>
            <person name="Lundell T."/>
            <person name="Morin E."/>
            <person name="Murat C."/>
            <person name="Sun H."/>
            <person name="Tunlid A."/>
            <person name="Henrissat B."/>
            <person name="Grigoriev I.V."/>
            <person name="Hibbett D.S."/>
            <person name="Martin F."/>
            <person name="Nordberg H.P."/>
            <person name="Cantor M.N."/>
            <person name="Hua S.X."/>
        </authorList>
    </citation>
    <scope>NUCLEOTIDE SEQUENCE [LARGE SCALE GENOMIC DNA]</scope>
    <source>
        <strain evidence="2 3">LaAM-08-1</strain>
    </source>
</reference>
<evidence type="ECO:0000313" key="3">
    <source>
        <dbReference type="Proteomes" id="UP000054477"/>
    </source>
</evidence>
<reference evidence="3" key="2">
    <citation type="submission" date="2015-01" db="EMBL/GenBank/DDBJ databases">
        <title>Evolutionary Origins and Diversification of the Mycorrhizal Mutualists.</title>
        <authorList>
            <consortium name="DOE Joint Genome Institute"/>
            <consortium name="Mycorrhizal Genomics Consortium"/>
            <person name="Kohler A."/>
            <person name="Kuo A."/>
            <person name="Nagy L.G."/>
            <person name="Floudas D."/>
            <person name="Copeland A."/>
            <person name="Barry K.W."/>
            <person name="Cichocki N."/>
            <person name="Veneault-Fourrey C."/>
            <person name="LaButti K."/>
            <person name="Lindquist E.A."/>
            <person name="Lipzen A."/>
            <person name="Lundell T."/>
            <person name="Morin E."/>
            <person name="Murat C."/>
            <person name="Riley R."/>
            <person name="Ohm R."/>
            <person name="Sun H."/>
            <person name="Tunlid A."/>
            <person name="Henrissat B."/>
            <person name="Grigoriev I.V."/>
            <person name="Hibbett D.S."/>
            <person name="Martin F."/>
        </authorList>
    </citation>
    <scope>NUCLEOTIDE SEQUENCE [LARGE SCALE GENOMIC DNA]</scope>
    <source>
        <strain evidence="3">LaAM-08-1</strain>
    </source>
</reference>
<evidence type="ECO:0000256" key="1">
    <source>
        <dbReference type="SAM" id="MobiDB-lite"/>
    </source>
</evidence>
<sequence>MDVEQHDKVDFRTFTERLLKKVLLKETCIGDAPGDILDRCLKAVLPSCNTPETKKALKEYCEEKSEVGRYAPKIRAFNHILKELETVDDVPGYEFKLKPYTDVMFHRSDPMPMTAMYDGLKTVRKPDIILASRQAMIKSQGGYALNPTEAPRVPFDWHIPRVTEENKRRQNKLERRHEGDEGDEEENDDEDGREQDDDEEGDEESENEEGEEAPFDAPGPAILGSKRSRSATDDMPFKRVKLDDPAAAALAGNTHLPPSPIVQNAFYAAELLNRGVYTLHAYSILIVDDVAWIWYFDRENTIQTTGINFVQDLPYFATLLFAFQRFTLRDWGIEPLLQNPEDVAAAFDLKFPEQDLKISINPSPKIYNNFCLNGRATRVLSASAESDNNRINEALAIQQAHKALEGTGLNKHLPSVICFMDIDYRTGSIREDLGLEPNENTKPRVLRVIIALRLKKLRSSLISTPRSAKKFFTGWKECFECHYALWKKGIEHGDISLENLMLHPNLDFISPVGRPEEDDGLGPSLSWLLIS</sequence>
<dbReference type="EMBL" id="KN838692">
    <property type="protein sequence ID" value="KIJ97492.1"/>
    <property type="molecule type" value="Genomic_DNA"/>
</dbReference>
<gene>
    <name evidence="2" type="ORF">K443DRAFT_124073</name>
</gene>
<proteinExistence type="predicted"/>
<organism evidence="2 3">
    <name type="scientific">Laccaria amethystina LaAM-08-1</name>
    <dbReference type="NCBI Taxonomy" id="1095629"/>
    <lineage>
        <taxon>Eukaryota</taxon>
        <taxon>Fungi</taxon>
        <taxon>Dikarya</taxon>
        <taxon>Basidiomycota</taxon>
        <taxon>Agaricomycotina</taxon>
        <taxon>Agaricomycetes</taxon>
        <taxon>Agaricomycetidae</taxon>
        <taxon>Agaricales</taxon>
        <taxon>Agaricineae</taxon>
        <taxon>Hydnangiaceae</taxon>
        <taxon>Laccaria</taxon>
    </lineage>
</organism>